<evidence type="ECO:0000313" key="2">
    <source>
        <dbReference type="Proteomes" id="UP000019486"/>
    </source>
</evidence>
<evidence type="ECO:0000313" key="1">
    <source>
        <dbReference type="EMBL" id="EWY42886.1"/>
    </source>
</evidence>
<sequence length="43" mass="5165">MPPFISEDFYIMDFECTKTRQTAEEMTQINFFVRKRAGDRRSA</sequence>
<comment type="caution">
    <text evidence="1">The sequence shown here is derived from an EMBL/GenBank/DDBJ whole genome shotgun (WGS) entry which is preliminary data.</text>
</comment>
<name>W9HDT5_9PROT</name>
<protein>
    <submittedName>
        <fullName evidence="1">Uncharacterized protein</fullName>
    </submittedName>
</protein>
<gene>
    <name evidence="1" type="ORF">N825_02655</name>
</gene>
<reference evidence="1 2" key="1">
    <citation type="submission" date="2013-08" db="EMBL/GenBank/DDBJ databases">
        <title>The genome sequence of Skermanella stibiiresistens.</title>
        <authorList>
            <person name="Zhu W."/>
            <person name="Wang G."/>
        </authorList>
    </citation>
    <scope>NUCLEOTIDE SEQUENCE [LARGE SCALE GENOMIC DNA]</scope>
    <source>
        <strain evidence="1 2">SB22</strain>
    </source>
</reference>
<dbReference type="EMBL" id="AVFL01000001">
    <property type="protein sequence ID" value="EWY42886.1"/>
    <property type="molecule type" value="Genomic_DNA"/>
</dbReference>
<keyword evidence="2" id="KW-1185">Reference proteome</keyword>
<dbReference type="Proteomes" id="UP000019486">
    <property type="component" value="Unassembled WGS sequence"/>
</dbReference>
<organism evidence="1 2">
    <name type="scientific">Skermanella stibiiresistens SB22</name>
    <dbReference type="NCBI Taxonomy" id="1385369"/>
    <lineage>
        <taxon>Bacteria</taxon>
        <taxon>Pseudomonadati</taxon>
        <taxon>Pseudomonadota</taxon>
        <taxon>Alphaproteobacteria</taxon>
        <taxon>Rhodospirillales</taxon>
        <taxon>Azospirillaceae</taxon>
        <taxon>Skermanella</taxon>
    </lineage>
</organism>
<proteinExistence type="predicted"/>
<dbReference type="AlphaFoldDB" id="W9HDT5"/>
<accession>W9HDT5</accession>